<dbReference type="OMA" id="CWPRYDK"/>
<dbReference type="PROSITE" id="PS00122">
    <property type="entry name" value="CARBOXYLESTERASE_B_1"/>
    <property type="match status" value="1"/>
</dbReference>
<proteinExistence type="inferred from homology"/>
<sequence>MVARTSSAKPGESIANLASFSPTPLTQEFFGGIPFAEPPLGSLRFAPPVPKYNPGGATFNATEYGFLCLQSTPFGGPASIMSEDCLTINVLRPSGVHQGSDLPVMVWIGGLGFTVYNPDKYDPMPLVLYSVERGTPVIFVSFNYRQGPLGFPLGIEATARGALNLGLKDQLVALEWIQQNIAAFGGDPEKVTVFGESAGAISISFFYLNREIEKYARAVIFESGSAGTLPTFNGSRHDDVWQLFVEQTPECVGASTNNTFDCLRQANSSTMLDAYNAVQAVNVFEFAFAPVVDGPGGLIPQLPSANLAAGHFSRLPFISGTNVDEGTYSAPEAENLTSDAEVMALLYIYYSPVLFTLPQPPELVETATALLALYPNDPALGSPYNTGNDTFGFAPSWKRVAAINGDVFFQGPRRLWSHTASKAGVKTFSYYFTDPQSPHEDPDSPLAGVTHEAEITYVFGGPWFAGTPVPANELSLEMMDYWISFATSLDPNDGCGSQRPHWPQYTPDNQVLLQLNGTNTTTIPDDYRHVQIAFINAVPEQFQQ</sequence>
<keyword evidence="2 3" id="KW-0378">Hydrolase</keyword>
<dbReference type="EMBL" id="LUGG01000002">
    <property type="protein sequence ID" value="OBZ77975.1"/>
    <property type="molecule type" value="Genomic_DNA"/>
</dbReference>
<dbReference type="Gene3D" id="3.40.50.1820">
    <property type="entry name" value="alpha/beta hydrolase"/>
    <property type="match status" value="1"/>
</dbReference>
<evidence type="ECO:0000256" key="2">
    <source>
        <dbReference type="ARBA" id="ARBA00022801"/>
    </source>
</evidence>
<comment type="caution">
    <text evidence="5">The sequence shown here is derived from an EMBL/GenBank/DDBJ whole genome shotgun (WGS) entry which is preliminary data.</text>
</comment>
<organism evidence="5 6">
    <name type="scientific">Grifola frondosa</name>
    <name type="common">Maitake</name>
    <name type="synonym">Polyporus frondosus</name>
    <dbReference type="NCBI Taxonomy" id="5627"/>
    <lineage>
        <taxon>Eukaryota</taxon>
        <taxon>Fungi</taxon>
        <taxon>Dikarya</taxon>
        <taxon>Basidiomycota</taxon>
        <taxon>Agaricomycotina</taxon>
        <taxon>Agaricomycetes</taxon>
        <taxon>Polyporales</taxon>
        <taxon>Grifolaceae</taxon>
        <taxon>Grifola</taxon>
    </lineage>
</organism>
<dbReference type="Pfam" id="PF00135">
    <property type="entry name" value="COesterase"/>
    <property type="match status" value="1"/>
</dbReference>
<name>A0A1C7MM77_GRIFR</name>
<keyword evidence="6" id="KW-1185">Reference proteome</keyword>
<feature type="domain" description="Carboxylesterase type B" evidence="4">
    <location>
        <begin position="28"/>
        <end position="530"/>
    </location>
</feature>
<dbReference type="SUPFAM" id="SSF53474">
    <property type="entry name" value="alpha/beta-Hydrolases"/>
    <property type="match status" value="1"/>
</dbReference>
<accession>A0A1C7MM77</accession>
<dbReference type="PANTHER" id="PTHR11559">
    <property type="entry name" value="CARBOXYLESTERASE"/>
    <property type="match status" value="1"/>
</dbReference>
<evidence type="ECO:0000256" key="1">
    <source>
        <dbReference type="ARBA" id="ARBA00005964"/>
    </source>
</evidence>
<dbReference type="InterPro" id="IPR019819">
    <property type="entry name" value="Carboxylesterase_B_CS"/>
</dbReference>
<dbReference type="STRING" id="5627.A0A1C7MM77"/>
<dbReference type="GO" id="GO:0016787">
    <property type="term" value="F:hydrolase activity"/>
    <property type="evidence" value="ECO:0007669"/>
    <property type="project" value="UniProtKB-KW"/>
</dbReference>
<evidence type="ECO:0000313" key="6">
    <source>
        <dbReference type="Proteomes" id="UP000092993"/>
    </source>
</evidence>
<dbReference type="InterPro" id="IPR050309">
    <property type="entry name" value="Type-B_Carboxylest/Lipase"/>
</dbReference>
<evidence type="ECO:0000313" key="5">
    <source>
        <dbReference type="EMBL" id="OBZ77975.1"/>
    </source>
</evidence>
<gene>
    <name evidence="5" type="primary">LIP2_4</name>
    <name evidence="5" type="ORF">A0H81_01797</name>
</gene>
<dbReference type="InterPro" id="IPR019826">
    <property type="entry name" value="Carboxylesterase_B_AS"/>
</dbReference>
<protein>
    <recommendedName>
        <fullName evidence="3">Carboxylic ester hydrolase</fullName>
        <ecNumber evidence="3">3.1.1.-</ecNumber>
    </recommendedName>
</protein>
<dbReference type="Proteomes" id="UP000092993">
    <property type="component" value="Unassembled WGS sequence"/>
</dbReference>
<evidence type="ECO:0000256" key="3">
    <source>
        <dbReference type="RuleBase" id="RU361235"/>
    </source>
</evidence>
<reference evidence="5 6" key="1">
    <citation type="submission" date="2016-03" db="EMBL/GenBank/DDBJ databases">
        <title>Whole genome sequencing of Grifola frondosa 9006-11.</title>
        <authorList>
            <person name="Min B."/>
            <person name="Park H."/>
            <person name="Kim J.-G."/>
            <person name="Cho H."/>
            <person name="Oh Y.-L."/>
            <person name="Kong W.-S."/>
            <person name="Choi I.-G."/>
        </authorList>
    </citation>
    <scope>NUCLEOTIDE SEQUENCE [LARGE SCALE GENOMIC DNA]</scope>
    <source>
        <strain evidence="5 6">9006-11</strain>
    </source>
</reference>
<dbReference type="PROSITE" id="PS00941">
    <property type="entry name" value="CARBOXYLESTERASE_B_2"/>
    <property type="match status" value="1"/>
</dbReference>
<comment type="similarity">
    <text evidence="1 3">Belongs to the type-B carboxylesterase/lipase family.</text>
</comment>
<dbReference type="OrthoDB" id="408631at2759"/>
<evidence type="ECO:0000259" key="4">
    <source>
        <dbReference type="Pfam" id="PF00135"/>
    </source>
</evidence>
<dbReference type="InterPro" id="IPR002018">
    <property type="entry name" value="CarbesteraseB"/>
</dbReference>
<dbReference type="EC" id="3.1.1.-" evidence="3"/>
<dbReference type="AlphaFoldDB" id="A0A1C7MM77"/>
<dbReference type="InterPro" id="IPR029058">
    <property type="entry name" value="AB_hydrolase_fold"/>
</dbReference>